<feature type="compositionally biased region" description="Polar residues" evidence="1">
    <location>
        <begin position="651"/>
        <end position="667"/>
    </location>
</feature>
<evidence type="ECO:0000313" key="4">
    <source>
        <dbReference type="Proteomes" id="UP001187682"/>
    </source>
</evidence>
<dbReference type="Pfam" id="PF09949">
    <property type="entry name" value="APP1_cat"/>
    <property type="match status" value="1"/>
</dbReference>
<dbReference type="GO" id="GO:0030479">
    <property type="term" value="C:actin cortical patch"/>
    <property type="evidence" value="ECO:0007669"/>
    <property type="project" value="TreeGrafter"/>
</dbReference>
<accession>A0AAE8MV54</accession>
<evidence type="ECO:0000256" key="1">
    <source>
        <dbReference type="SAM" id="MobiDB-lite"/>
    </source>
</evidence>
<protein>
    <submittedName>
        <fullName evidence="3">Related to actin cytoskeleton organization and biogenesis</fullName>
    </submittedName>
</protein>
<dbReference type="InterPro" id="IPR052935">
    <property type="entry name" value="Mg2+_PAP"/>
</dbReference>
<feature type="region of interest" description="Disordered" evidence="1">
    <location>
        <begin position="219"/>
        <end position="258"/>
    </location>
</feature>
<dbReference type="AlphaFoldDB" id="A0AAE8MV54"/>
<feature type="domain" description="Phosphatidate phosphatase APP1 catalytic" evidence="2">
    <location>
        <begin position="349"/>
        <end position="498"/>
    </location>
</feature>
<dbReference type="InterPro" id="IPR019236">
    <property type="entry name" value="APP1_cat"/>
</dbReference>
<organism evidence="3 4">
    <name type="scientific">Cephalotrichum gorgonifer</name>
    <dbReference type="NCBI Taxonomy" id="2041049"/>
    <lineage>
        <taxon>Eukaryota</taxon>
        <taxon>Fungi</taxon>
        <taxon>Dikarya</taxon>
        <taxon>Ascomycota</taxon>
        <taxon>Pezizomycotina</taxon>
        <taxon>Sordariomycetes</taxon>
        <taxon>Hypocreomycetidae</taxon>
        <taxon>Microascales</taxon>
        <taxon>Microascaceae</taxon>
        <taxon>Cephalotrichum</taxon>
    </lineage>
</organism>
<dbReference type="EMBL" id="ONZQ02000004">
    <property type="protein sequence ID" value="SPO00600.1"/>
    <property type="molecule type" value="Genomic_DNA"/>
</dbReference>
<comment type="caution">
    <text evidence="3">The sequence shown here is derived from an EMBL/GenBank/DDBJ whole genome shotgun (WGS) entry which is preliminary data.</text>
</comment>
<dbReference type="InterPro" id="IPR017210">
    <property type="entry name" value="APP1"/>
</dbReference>
<feature type="region of interest" description="Disordered" evidence="1">
    <location>
        <begin position="100"/>
        <end position="126"/>
    </location>
</feature>
<evidence type="ECO:0000313" key="3">
    <source>
        <dbReference type="EMBL" id="SPO00600.1"/>
    </source>
</evidence>
<dbReference type="GO" id="GO:0008195">
    <property type="term" value="F:phosphatidate phosphatase activity"/>
    <property type="evidence" value="ECO:0007669"/>
    <property type="project" value="InterPro"/>
</dbReference>
<evidence type="ECO:0000259" key="2">
    <source>
        <dbReference type="Pfam" id="PF09949"/>
    </source>
</evidence>
<dbReference type="PIRSF" id="PIRSF037464">
    <property type="entry name" value="UCP037464_APP1"/>
    <property type="match status" value="1"/>
</dbReference>
<reference evidence="3" key="1">
    <citation type="submission" date="2018-03" db="EMBL/GenBank/DDBJ databases">
        <authorList>
            <person name="Guldener U."/>
        </authorList>
    </citation>
    <scope>NUCLEOTIDE SEQUENCE</scope>
</reference>
<dbReference type="Proteomes" id="UP001187682">
    <property type="component" value="Unassembled WGS sequence"/>
</dbReference>
<name>A0AAE8MV54_9PEZI</name>
<keyword evidence="4" id="KW-1185">Reference proteome</keyword>
<proteinExistence type="predicted"/>
<feature type="region of interest" description="Disordered" evidence="1">
    <location>
        <begin position="166"/>
        <end position="197"/>
    </location>
</feature>
<gene>
    <name evidence="3" type="ORF">DNG_03349</name>
</gene>
<dbReference type="PANTHER" id="PTHR28208:SF3">
    <property type="entry name" value="PHOSPHATIDATE PHOSPHATASE APP1"/>
    <property type="match status" value="1"/>
</dbReference>
<feature type="region of interest" description="Disordered" evidence="1">
    <location>
        <begin position="507"/>
        <end position="724"/>
    </location>
</feature>
<feature type="compositionally biased region" description="Low complexity" evidence="1">
    <location>
        <begin position="621"/>
        <end position="635"/>
    </location>
</feature>
<sequence>MRPSTAGQATQGGYGYDETSGERGYRRRRLAAMAGSMYKAGASAVTEIRESYAQTRTAAFDPSENERPSIPGSFPDASITTTLNGREQMVLFPTYAKLHVKKQPRQRPTDPRSSGTYPDEESWNPEWEEEYDPNALVDVDVRGWIYSPLTGPLTRKNRIMMGLARQLSGIPRPDGRPGSDAGGGRINAASSAEDLRDQERIAAEAARIERRGQEERRVANLGEYSEFPGKSTYVPRNGSPASSNPPSPPLPARQDSAAPTVLSGAELAVANANLMARVAPFLTTPLSQLPITVFFYNESDSQSRTVMTNASGHFNLRAALPFTPTHVRVLANETLSAVQEVRVTESAGVSLISDIDDTIKRSNISGGTREIFRNTFVRELGGLTVDGIKEWYNNMYSMGVSLHYCSNSPWQLYPLLTTFFKMSGLPPGSMHLKAYSGMMQGIFEPVAERKKPTLERILNDFPERKFILVGDSGEADLEVYVELALANPGRILAIFIRDVTTPEQPAFFDSSFGAEPLRPGNGLMSGSGDSTKSLDTNDEPENRPVLPPRGPAGSRADEVPTGNLIDFSDDDTSALSRTPHQADISRPASIRTVPTARTPPPRPIKPVALRSNSMEMKESPDASGGDAGAGMTSGRPQPPPPRARKPVGAASQRTSPHPLSQSVSTSGRPVGDRADKAAGSNGAVHRSATTPSRTTNLLPPPPPPPRRNGTPSAPARGTAQDNELPTIHLQRRTTNFESPSQPIPTLQRVSSATTLGSQDSNYANANAGANAAVNKKLELWRRRLERAQDVLEGKGVALYTWRRGQDVMHEAEGIVRAALEGERTGKGGGKARG</sequence>
<dbReference type="PANTHER" id="PTHR28208">
    <property type="entry name" value="PHOSPHATIDATE PHOSPHATASE APP1"/>
    <property type="match status" value="1"/>
</dbReference>
<feature type="region of interest" description="Disordered" evidence="1">
    <location>
        <begin position="1"/>
        <end position="24"/>
    </location>
</feature>